<keyword evidence="10" id="KW-1185">Reference proteome</keyword>
<feature type="domain" description="HAMP" evidence="8">
    <location>
        <begin position="329"/>
        <end position="381"/>
    </location>
</feature>
<dbReference type="CDD" id="cd06225">
    <property type="entry name" value="HAMP"/>
    <property type="match status" value="1"/>
</dbReference>
<evidence type="ECO:0000259" key="8">
    <source>
        <dbReference type="PROSITE" id="PS50885"/>
    </source>
</evidence>
<organism evidence="9 10">
    <name type="scientific">Paenibacillus rhizosphaerae</name>
    <dbReference type="NCBI Taxonomy" id="297318"/>
    <lineage>
        <taxon>Bacteria</taxon>
        <taxon>Bacillati</taxon>
        <taxon>Bacillota</taxon>
        <taxon>Bacilli</taxon>
        <taxon>Bacillales</taxon>
        <taxon>Paenibacillaceae</taxon>
        <taxon>Paenibacillus</taxon>
    </lineage>
</organism>
<evidence type="ECO:0000256" key="3">
    <source>
        <dbReference type="ARBA" id="ARBA00022553"/>
    </source>
</evidence>
<dbReference type="EMBL" id="MRTP01000007">
    <property type="protein sequence ID" value="OMF52171.1"/>
    <property type="molecule type" value="Genomic_DNA"/>
</dbReference>
<dbReference type="Pfam" id="PF06580">
    <property type="entry name" value="His_kinase"/>
    <property type="match status" value="1"/>
</dbReference>
<proteinExistence type="predicted"/>
<feature type="transmembrane region" description="Helical" evidence="7">
    <location>
        <begin position="309"/>
        <end position="328"/>
    </location>
</feature>
<dbReference type="InterPro" id="IPR010559">
    <property type="entry name" value="Sig_transdc_His_kin_internal"/>
</dbReference>
<dbReference type="Proteomes" id="UP000187172">
    <property type="component" value="Unassembled WGS sequence"/>
</dbReference>
<evidence type="ECO:0000256" key="5">
    <source>
        <dbReference type="ARBA" id="ARBA00022777"/>
    </source>
</evidence>
<dbReference type="PANTHER" id="PTHR34220">
    <property type="entry name" value="SENSOR HISTIDINE KINASE YPDA"/>
    <property type="match status" value="1"/>
</dbReference>
<reference evidence="9 10" key="1">
    <citation type="submission" date="2016-11" db="EMBL/GenBank/DDBJ databases">
        <title>Paenibacillus species isolates.</title>
        <authorList>
            <person name="Beno S.M."/>
        </authorList>
    </citation>
    <scope>NUCLEOTIDE SEQUENCE [LARGE SCALE GENOMIC DNA]</scope>
    <source>
        <strain evidence="9 10">FSL R5-0378</strain>
    </source>
</reference>
<keyword evidence="6 7" id="KW-0472">Membrane</keyword>
<dbReference type="PANTHER" id="PTHR34220:SF7">
    <property type="entry name" value="SENSOR HISTIDINE KINASE YPDA"/>
    <property type="match status" value="1"/>
</dbReference>
<evidence type="ECO:0000256" key="2">
    <source>
        <dbReference type="ARBA" id="ARBA00022475"/>
    </source>
</evidence>
<dbReference type="InterPro" id="IPR050640">
    <property type="entry name" value="Bact_2-comp_sensor_kinase"/>
</dbReference>
<evidence type="ECO:0000256" key="4">
    <source>
        <dbReference type="ARBA" id="ARBA00022679"/>
    </source>
</evidence>
<dbReference type="RefSeq" id="WP_076172992.1">
    <property type="nucleotide sequence ID" value="NZ_MRTP01000007.1"/>
</dbReference>
<name>A0A1R1EK33_9BACL</name>
<keyword evidence="7" id="KW-0812">Transmembrane</keyword>
<gene>
    <name evidence="9" type="ORF">BK138_22210</name>
</gene>
<evidence type="ECO:0000256" key="1">
    <source>
        <dbReference type="ARBA" id="ARBA00004651"/>
    </source>
</evidence>
<protein>
    <submittedName>
        <fullName evidence="9">Two-component sensor histidine kinase</fullName>
    </submittedName>
</protein>
<dbReference type="SUPFAM" id="SSF158472">
    <property type="entry name" value="HAMP domain-like"/>
    <property type="match status" value="1"/>
</dbReference>
<dbReference type="SMART" id="SM00304">
    <property type="entry name" value="HAMP"/>
    <property type="match status" value="1"/>
</dbReference>
<dbReference type="InterPro" id="IPR003660">
    <property type="entry name" value="HAMP_dom"/>
</dbReference>
<evidence type="ECO:0000313" key="10">
    <source>
        <dbReference type="Proteomes" id="UP000187172"/>
    </source>
</evidence>
<keyword evidence="2" id="KW-1003">Cell membrane</keyword>
<dbReference type="InterPro" id="IPR036890">
    <property type="entry name" value="HATPase_C_sf"/>
</dbReference>
<evidence type="ECO:0000313" key="9">
    <source>
        <dbReference type="EMBL" id="OMF52171.1"/>
    </source>
</evidence>
<keyword evidence="5 9" id="KW-0418">Kinase</keyword>
<comment type="caution">
    <text evidence="9">The sequence shown here is derived from an EMBL/GenBank/DDBJ whole genome shotgun (WGS) entry which is preliminary data.</text>
</comment>
<dbReference type="PROSITE" id="PS50885">
    <property type="entry name" value="HAMP"/>
    <property type="match status" value="1"/>
</dbReference>
<evidence type="ECO:0000256" key="7">
    <source>
        <dbReference type="SAM" id="Phobius"/>
    </source>
</evidence>
<feature type="transmembrane region" description="Helical" evidence="7">
    <location>
        <begin position="7"/>
        <end position="27"/>
    </location>
</feature>
<dbReference type="AlphaFoldDB" id="A0A1R1EK33"/>
<dbReference type="Gene3D" id="3.30.450.20">
    <property type="entry name" value="PAS domain"/>
    <property type="match status" value="1"/>
</dbReference>
<keyword evidence="7" id="KW-1133">Transmembrane helix</keyword>
<accession>A0A1R1EK33</accession>
<sequence>MKFRSRLLASYVVLIALPLLLLSFIYYRNSLSSMRDQAQNNVLEIVKKSNEVMDTKLRKVDQGSLALFVDRDLFRIFNQLDPSVPSELLNADRQVSAILSKYFTQNEDVYTYQLWTSYYSFGSQRNLPQGDPTRTALYQEAERAHGKMVWYPTYDFVQMFDQPWLQNSDIEYRYMFSATRLMEFSYVDNSTIARLWPNVERPVLTIGFKADFFNSQFEQSIPTGSSYLVIDPDNKVVASSNASQVTRVFNEQWVNAIRKAGSGTQRLVLDGQKTILCFDRSAVTGWLSVVLIPESTLVRGFIPTIRTSTILLAALLALIAYLFAYFIVRKMTGPIRQLFTAMRSVGEGDFQTRVEVKTHDEFGVLLQRFNRMNSRIETLVKENYEIRIKEKEAEIMALNMQMNPHFLYNTLNIMNWMAIESGQRELNRMLVRLSNMLHYTSRKDWGAVTVDEELEWMKDYFYIMEARFESKFTVHFGIAPELLDTPVPRLLFQPFVENAILHGFEQMEEGGRIEVTGEIKDGTRVLVVSDNGRGMSRETVQRILYAESASIGIKNTISRIRLAYGDEYGIDIESAEGQGTRVIITLPHFSNQSPPFQK</sequence>
<dbReference type="STRING" id="297318.BK138_22210"/>
<dbReference type="GO" id="GO:0005886">
    <property type="term" value="C:plasma membrane"/>
    <property type="evidence" value="ECO:0007669"/>
    <property type="project" value="UniProtKB-SubCell"/>
</dbReference>
<comment type="subcellular location">
    <subcellularLocation>
        <location evidence="1">Cell membrane</location>
        <topology evidence="1">Multi-pass membrane protein</topology>
    </subcellularLocation>
</comment>
<dbReference type="SMART" id="SM00387">
    <property type="entry name" value="HATPase_c"/>
    <property type="match status" value="1"/>
</dbReference>
<evidence type="ECO:0000256" key="6">
    <source>
        <dbReference type="ARBA" id="ARBA00023136"/>
    </source>
</evidence>
<dbReference type="Gene3D" id="6.10.340.10">
    <property type="match status" value="1"/>
</dbReference>
<dbReference type="SUPFAM" id="SSF55874">
    <property type="entry name" value="ATPase domain of HSP90 chaperone/DNA topoisomerase II/histidine kinase"/>
    <property type="match status" value="1"/>
</dbReference>
<dbReference type="GO" id="GO:0000155">
    <property type="term" value="F:phosphorelay sensor kinase activity"/>
    <property type="evidence" value="ECO:0007669"/>
    <property type="project" value="InterPro"/>
</dbReference>
<dbReference type="Pfam" id="PF00672">
    <property type="entry name" value="HAMP"/>
    <property type="match status" value="1"/>
</dbReference>
<keyword evidence="3" id="KW-0597">Phosphoprotein</keyword>
<dbReference type="Gene3D" id="3.30.565.10">
    <property type="entry name" value="Histidine kinase-like ATPase, C-terminal domain"/>
    <property type="match status" value="1"/>
</dbReference>
<keyword evidence="4" id="KW-0808">Transferase</keyword>
<dbReference type="InterPro" id="IPR003594">
    <property type="entry name" value="HATPase_dom"/>
</dbReference>
<dbReference type="Pfam" id="PF02518">
    <property type="entry name" value="HATPase_c"/>
    <property type="match status" value="1"/>
</dbReference>